<dbReference type="PIRSF" id="PIRSF017082">
    <property type="entry name" value="YflP"/>
    <property type="match status" value="1"/>
</dbReference>
<dbReference type="PANTHER" id="PTHR42928:SF5">
    <property type="entry name" value="BLR1237 PROTEIN"/>
    <property type="match status" value="1"/>
</dbReference>
<comment type="caution">
    <text evidence="3">The sequence shown here is derived from an EMBL/GenBank/DDBJ whole genome shotgun (WGS) entry which is preliminary data.</text>
</comment>
<organism evidence="3 4">
    <name type="scientific">Variovorax guangxiensis</name>
    <dbReference type="NCBI Taxonomy" id="1775474"/>
    <lineage>
        <taxon>Bacteria</taxon>
        <taxon>Pseudomonadati</taxon>
        <taxon>Pseudomonadota</taxon>
        <taxon>Betaproteobacteria</taxon>
        <taxon>Burkholderiales</taxon>
        <taxon>Comamonadaceae</taxon>
        <taxon>Variovorax</taxon>
    </lineage>
</organism>
<accession>A0A502DL20</accession>
<dbReference type="Gene3D" id="3.40.190.10">
    <property type="entry name" value="Periplasmic binding protein-like II"/>
    <property type="match status" value="1"/>
</dbReference>
<dbReference type="InterPro" id="IPR005064">
    <property type="entry name" value="BUG"/>
</dbReference>
<comment type="similarity">
    <text evidence="1">Belongs to the UPF0065 (bug) family.</text>
</comment>
<dbReference type="Gene3D" id="3.40.190.150">
    <property type="entry name" value="Bordetella uptake gene, domain 1"/>
    <property type="match status" value="1"/>
</dbReference>
<evidence type="ECO:0000256" key="1">
    <source>
        <dbReference type="ARBA" id="ARBA00006987"/>
    </source>
</evidence>
<name>A0A502DL20_9BURK</name>
<dbReference type="RefSeq" id="WP_140843536.1">
    <property type="nucleotide sequence ID" value="NZ_RCZI01000004.1"/>
</dbReference>
<feature type="signal peptide" evidence="2">
    <location>
        <begin position="1"/>
        <end position="23"/>
    </location>
</feature>
<dbReference type="EMBL" id="RCZI01000004">
    <property type="protein sequence ID" value="TPG25998.1"/>
    <property type="molecule type" value="Genomic_DNA"/>
</dbReference>
<dbReference type="CDD" id="cd07012">
    <property type="entry name" value="PBP2_Bug_TTT"/>
    <property type="match status" value="1"/>
</dbReference>
<dbReference type="OrthoDB" id="8629764at2"/>
<dbReference type="SUPFAM" id="SSF53850">
    <property type="entry name" value="Periplasmic binding protein-like II"/>
    <property type="match status" value="1"/>
</dbReference>
<evidence type="ECO:0000313" key="3">
    <source>
        <dbReference type="EMBL" id="TPG25998.1"/>
    </source>
</evidence>
<proteinExistence type="inferred from homology"/>
<gene>
    <name evidence="3" type="ORF">EAH82_16505</name>
</gene>
<sequence>MRKTTFLLLAATLSWLALPAAHAAGPITMIVTVPPGGSSDALARLTATALGARLNQSVVVENVTGAGGLVGMQRFLKAKADGSTLLFINQSLAILPHLYKQAGYSALNDVAPVGIVAKVPMVLSVSNASGVQDLSGLISRMKETPGAVNFGSGGPGTTAHFAEALFMQQAGVRGQLVQYRGSGPALTDLMAGTIHAVIDQTVTMLPLHKDGRVRALAVSAGSRVPQSPDVPTFAEAGLPVFDLAIWNGVVAPKGTPTAELQRVEQALSAAVAEPGFRAQIENLGAQAPSALERGSGHFRQLIQQDAGRVADLAKTGVFVAN</sequence>
<evidence type="ECO:0000256" key="2">
    <source>
        <dbReference type="SAM" id="SignalP"/>
    </source>
</evidence>
<feature type="chain" id="PRO_5021388778" evidence="2">
    <location>
        <begin position="24"/>
        <end position="321"/>
    </location>
</feature>
<dbReference type="Pfam" id="PF03401">
    <property type="entry name" value="TctC"/>
    <property type="match status" value="1"/>
</dbReference>
<dbReference type="PANTHER" id="PTHR42928">
    <property type="entry name" value="TRICARBOXYLATE-BINDING PROTEIN"/>
    <property type="match status" value="1"/>
</dbReference>
<protein>
    <submittedName>
        <fullName evidence="3">Tripartite tricarboxylate transporter substrate binding protein</fullName>
    </submittedName>
</protein>
<dbReference type="InterPro" id="IPR042100">
    <property type="entry name" value="Bug_dom1"/>
</dbReference>
<dbReference type="AlphaFoldDB" id="A0A502DL20"/>
<reference evidence="3 4" key="1">
    <citation type="journal article" date="2019" name="Environ. Microbiol.">
        <title>Species interactions and distinct microbial communities in high Arctic permafrost affected cryosols are associated with the CH4 and CO2 gas fluxes.</title>
        <authorList>
            <person name="Altshuler I."/>
            <person name="Hamel J."/>
            <person name="Turney S."/>
            <person name="Magnuson E."/>
            <person name="Levesque R."/>
            <person name="Greer C."/>
            <person name="Whyte L.G."/>
        </authorList>
    </citation>
    <scope>NUCLEOTIDE SEQUENCE [LARGE SCALE GENOMIC DNA]</scope>
    <source>
        <strain evidence="3 4">S06.C</strain>
    </source>
</reference>
<dbReference type="Proteomes" id="UP000319212">
    <property type="component" value="Unassembled WGS sequence"/>
</dbReference>
<keyword evidence="2" id="KW-0732">Signal</keyword>
<evidence type="ECO:0000313" key="4">
    <source>
        <dbReference type="Proteomes" id="UP000319212"/>
    </source>
</evidence>